<keyword evidence="1" id="KW-0472">Membrane</keyword>
<proteinExistence type="predicted"/>
<keyword evidence="1" id="KW-1133">Transmembrane helix</keyword>
<sequence>MPVVEITYAMICRCYNDLHVLQRSRKLSKDEVVLRLGDGKVVAAEGQISQDRRKRMVDSKSLEIHNLDNLPALFFERGFPAIPDAMSCSLRNKVRHLSRMQAHRLHLLFPLIMLQLSIVIWGYDFIKNDFDPFVYKKVSGSSIAFRVLYVGDILLIGNDVKMFRESSYMKDLVKTILKYLRRTKDMFLVYGGGELILEGYSDASFQSDDDDAKSQSRFVFKLNSGVVDWKSFKQDTTADSTTEVEYIVASEAVKEGVWMKNYFQQLGVVPNIAKPIVIFYDNNGAISQAKQSRSHHRFKYIFRRYHLLREMVRRDDVRMDEST</sequence>
<feature type="transmembrane region" description="Helical" evidence="1">
    <location>
        <begin position="105"/>
        <end position="123"/>
    </location>
</feature>
<dbReference type="CDD" id="cd09272">
    <property type="entry name" value="RNase_HI_RT_Ty1"/>
    <property type="match status" value="1"/>
</dbReference>
<reference evidence="2" key="1">
    <citation type="submission" date="2020-06" db="EMBL/GenBank/DDBJ databases">
        <authorList>
            <person name="Li T."/>
            <person name="Hu X."/>
            <person name="Zhang T."/>
            <person name="Song X."/>
            <person name="Zhang H."/>
            <person name="Dai N."/>
            <person name="Sheng W."/>
            <person name="Hou X."/>
            <person name="Wei L."/>
        </authorList>
    </citation>
    <scope>NUCLEOTIDE SEQUENCE</scope>
    <source>
        <strain evidence="2">KEN8</strain>
        <tissue evidence="2">Leaf</tissue>
    </source>
</reference>
<evidence type="ECO:0000256" key="1">
    <source>
        <dbReference type="SAM" id="Phobius"/>
    </source>
</evidence>
<dbReference type="AlphaFoldDB" id="A0AAW2KWZ6"/>
<dbReference type="EMBL" id="JACGWM010000175">
    <property type="protein sequence ID" value="KAL0311624.1"/>
    <property type="molecule type" value="Genomic_DNA"/>
</dbReference>
<organism evidence="2">
    <name type="scientific">Sesamum calycinum</name>
    <dbReference type="NCBI Taxonomy" id="2727403"/>
    <lineage>
        <taxon>Eukaryota</taxon>
        <taxon>Viridiplantae</taxon>
        <taxon>Streptophyta</taxon>
        <taxon>Embryophyta</taxon>
        <taxon>Tracheophyta</taxon>
        <taxon>Spermatophyta</taxon>
        <taxon>Magnoliopsida</taxon>
        <taxon>eudicotyledons</taxon>
        <taxon>Gunneridae</taxon>
        <taxon>Pentapetalae</taxon>
        <taxon>asterids</taxon>
        <taxon>lamiids</taxon>
        <taxon>Lamiales</taxon>
        <taxon>Pedaliaceae</taxon>
        <taxon>Sesamum</taxon>
    </lineage>
</organism>
<dbReference type="PANTHER" id="PTHR11439:SF496">
    <property type="entry name" value="RNA-DIRECTED DNA POLYMERASE"/>
    <property type="match status" value="1"/>
</dbReference>
<comment type="caution">
    <text evidence="2">The sequence shown here is derived from an EMBL/GenBank/DDBJ whole genome shotgun (WGS) entry which is preliminary data.</text>
</comment>
<evidence type="ECO:0000313" key="2">
    <source>
        <dbReference type="EMBL" id="KAL0311624.1"/>
    </source>
</evidence>
<feature type="transmembrane region" description="Helical" evidence="1">
    <location>
        <begin position="143"/>
        <end position="160"/>
    </location>
</feature>
<reference evidence="2" key="2">
    <citation type="journal article" date="2024" name="Plant">
        <title>Genomic evolution and insights into agronomic trait innovations of Sesamum species.</title>
        <authorList>
            <person name="Miao H."/>
            <person name="Wang L."/>
            <person name="Qu L."/>
            <person name="Liu H."/>
            <person name="Sun Y."/>
            <person name="Le M."/>
            <person name="Wang Q."/>
            <person name="Wei S."/>
            <person name="Zheng Y."/>
            <person name="Lin W."/>
            <person name="Duan Y."/>
            <person name="Cao H."/>
            <person name="Xiong S."/>
            <person name="Wang X."/>
            <person name="Wei L."/>
            <person name="Li C."/>
            <person name="Ma Q."/>
            <person name="Ju M."/>
            <person name="Zhao R."/>
            <person name="Li G."/>
            <person name="Mu C."/>
            <person name="Tian Q."/>
            <person name="Mei H."/>
            <person name="Zhang T."/>
            <person name="Gao T."/>
            <person name="Zhang H."/>
        </authorList>
    </citation>
    <scope>NUCLEOTIDE SEQUENCE</scope>
    <source>
        <strain evidence="2">KEN8</strain>
    </source>
</reference>
<name>A0AAW2KWZ6_9LAMI</name>
<dbReference type="PANTHER" id="PTHR11439">
    <property type="entry name" value="GAG-POL-RELATED RETROTRANSPOSON"/>
    <property type="match status" value="1"/>
</dbReference>
<keyword evidence="1" id="KW-0812">Transmembrane</keyword>
<protein>
    <submittedName>
        <fullName evidence="2">Retrovirus-related Pol polyprotein from transposon TNT 1-94</fullName>
    </submittedName>
</protein>
<accession>A0AAW2KWZ6</accession>
<gene>
    <name evidence="2" type="ORF">Scaly_2923600</name>
</gene>